<feature type="domain" description="6-hydroxymethylpterin diphosphokinase MptE-like" evidence="1">
    <location>
        <begin position="196"/>
        <end position="370"/>
    </location>
</feature>
<dbReference type="OrthoDB" id="8867611at2"/>
<sequence>MSILVKNLKAIKSPVLKDTLRSIQNKNYKSIQENDCLNIKTGGGICIYHNAKAELDEMLAKYEQYKFYEVLYFYGFGSGLLYKELAKNENLKHIVVFERDIELLLCVLSKLDFSKELQDDKIMIFHPSQSDEIANICKIDKFCYNSKLYFLDIHSKFYENFEEEILRLNNFLISQFSYYIKSIGNDPLDALQGILQFMQNLSFMCENISCGELYKKRYKKHDTAVIVSTGPSLSKQLELLKLYQDRVSIFCADSAYPILMKNGIVPDYVFMIERSDFTAEFFNHSFKGDENTIFMVASLAHPNAFKYLKRENKQILALTRANPFALYLNLKNFGWIVEESNVAVFAFTTAVYRLGFKTVLFIGQDLAFDESGHSHPKDYQHGEDFEQGFYKEKDYEQILGYGGNKTVKSHKIWIMFKQNLENFIRQAPATVINCTEGGARILYCKEAPFKDCLLEFAKQKKSYIKLEKTTLQKSLEFKLQAYVKTKKSIKKCIDFTELLEENFTAIKQEYENIQKIANELELIQKLDVLLEKAQNFKKYLEANSDEFDECLMQTKTQFNINLAKIYALYVSSQQDYINKKLFIIKELLEYFLLLDSLLKAFLKVLKEPFENLEKELLSKNLKKYLRL</sequence>
<organism evidence="2 3">
    <name type="scientific">Campylobacter avium LMG 24591</name>
    <dbReference type="NCBI Taxonomy" id="522484"/>
    <lineage>
        <taxon>Bacteria</taxon>
        <taxon>Pseudomonadati</taxon>
        <taxon>Campylobacterota</taxon>
        <taxon>Epsilonproteobacteria</taxon>
        <taxon>Campylobacterales</taxon>
        <taxon>Campylobacteraceae</taxon>
        <taxon>Campylobacter</taxon>
    </lineage>
</organism>
<proteinExistence type="predicted"/>
<evidence type="ECO:0000313" key="3">
    <source>
        <dbReference type="Proteomes" id="UP000201169"/>
    </source>
</evidence>
<keyword evidence="3" id="KW-1185">Reference proteome</keyword>
<protein>
    <submittedName>
        <fullName evidence="2">Motility accessory factor</fullName>
    </submittedName>
</protein>
<reference evidence="2 3" key="1">
    <citation type="submission" date="2017-07" db="EMBL/GenBank/DDBJ databases">
        <title>Analysis of two Campylobacter avium genomes and identification of a novel hippuricase gene.</title>
        <authorList>
            <person name="Miller W.G."/>
            <person name="Chapman M.H."/>
            <person name="Yee E."/>
            <person name="Revez J."/>
            <person name="Bono J.L."/>
            <person name="Rossi M."/>
        </authorList>
    </citation>
    <scope>NUCLEOTIDE SEQUENCE [LARGE SCALE GENOMIC DNA]</scope>
    <source>
        <strain evidence="2 3">LMG 24591</strain>
    </source>
</reference>
<dbReference type="Proteomes" id="UP000201169">
    <property type="component" value="Chromosome"/>
</dbReference>
<dbReference type="InterPro" id="IPR002826">
    <property type="entry name" value="MptE-like"/>
</dbReference>
<dbReference type="PANTHER" id="PTHR41786:SF1">
    <property type="entry name" value="6-HYDROXYMETHYLPTERIN DIPHOSPHOKINASE MPTE-LIKE DOMAIN-CONTAINING PROTEIN"/>
    <property type="match status" value="1"/>
</dbReference>
<evidence type="ECO:0000259" key="1">
    <source>
        <dbReference type="Pfam" id="PF01973"/>
    </source>
</evidence>
<name>A0A222MY97_9BACT</name>
<accession>A0A222MY97</accession>
<dbReference type="AlphaFoldDB" id="A0A222MY97"/>
<dbReference type="Pfam" id="PF01973">
    <property type="entry name" value="MptE-like"/>
    <property type="match status" value="1"/>
</dbReference>
<dbReference type="KEGG" id="cavi:CAV_1219"/>
<gene>
    <name evidence="2" type="primary">maf4</name>
    <name evidence="2" type="ORF">CAV_1219</name>
</gene>
<evidence type="ECO:0000313" key="2">
    <source>
        <dbReference type="EMBL" id="ASQ30845.1"/>
    </source>
</evidence>
<dbReference type="PANTHER" id="PTHR41786">
    <property type="entry name" value="MOTILITY ACCESSORY FACTOR MAF"/>
    <property type="match status" value="1"/>
</dbReference>
<dbReference type="EMBL" id="CP022347">
    <property type="protein sequence ID" value="ASQ30845.1"/>
    <property type="molecule type" value="Genomic_DNA"/>
</dbReference>
<dbReference type="RefSeq" id="WP_094325647.1">
    <property type="nucleotide sequence ID" value="NZ_CP022347.1"/>
</dbReference>